<proteinExistence type="predicted"/>
<organism evidence="1 2">
    <name type="scientific">Pichia sorbitophila (strain ATCC MYA-4447 / BCRC 22081 / CBS 7064 / NBRC 10061 / NRRL Y-12695)</name>
    <name type="common">Hybrid yeast</name>
    <dbReference type="NCBI Taxonomy" id="559304"/>
    <lineage>
        <taxon>Eukaryota</taxon>
        <taxon>Fungi</taxon>
        <taxon>Dikarya</taxon>
        <taxon>Ascomycota</taxon>
        <taxon>Saccharomycotina</taxon>
        <taxon>Pichiomycetes</taxon>
        <taxon>Debaryomycetaceae</taxon>
        <taxon>Millerozyma</taxon>
    </lineage>
</organism>
<dbReference type="FunCoup" id="G8Y126">
    <property type="interactions" value="102"/>
</dbReference>
<name>G8Y126_PICSO</name>
<reference evidence="1 2" key="1">
    <citation type="journal article" date="2012" name="G3 (Bethesda)">
        <title>Pichia sorbitophila, an interspecies yeast hybrid reveals early steps of genome resolution following polyploidization.</title>
        <authorList>
            <person name="Leh Louis V."/>
            <person name="Despons L."/>
            <person name="Friedrich A."/>
            <person name="Martin T."/>
            <person name="Durrens P."/>
            <person name="Casaregola S."/>
            <person name="Neuveglise C."/>
            <person name="Fairhead C."/>
            <person name="Marck C."/>
            <person name="Cruz J.A."/>
            <person name="Straub M.L."/>
            <person name="Kugler V."/>
            <person name="Sacerdot C."/>
            <person name="Uzunov Z."/>
            <person name="Thierry A."/>
            <person name="Weiss S."/>
            <person name="Bleykasten C."/>
            <person name="De Montigny J."/>
            <person name="Jacques N."/>
            <person name="Jung P."/>
            <person name="Lemaire M."/>
            <person name="Mallet S."/>
            <person name="Morel G."/>
            <person name="Richard G.F."/>
            <person name="Sarkar A."/>
            <person name="Savel G."/>
            <person name="Schacherer J."/>
            <person name="Seret M.L."/>
            <person name="Talla E."/>
            <person name="Samson G."/>
            <person name="Jubin C."/>
            <person name="Poulain J."/>
            <person name="Vacherie B."/>
            <person name="Barbe V."/>
            <person name="Pelletier E."/>
            <person name="Sherman D.J."/>
            <person name="Westhof E."/>
            <person name="Weissenbach J."/>
            <person name="Baret P.V."/>
            <person name="Wincker P."/>
            <person name="Gaillardin C."/>
            <person name="Dujon B."/>
            <person name="Souciet J.L."/>
        </authorList>
    </citation>
    <scope>NUCLEOTIDE SEQUENCE [LARGE SCALE GENOMIC DNA]</scope>
    <source>
        <strain evidence="2">ATCC MYA-4447 / BCRC 22081 / CBS 7064 / NBRC 10061 / NRRL Y-12695</strain>
    </source>
</reference>
<protein>
    <submittedName>
        <fullName evidence="1">Piso0_005024 protein</fullName>
    </submittedName>
</protein>
<dbReference type="InParanoid" id="G8Y126"/>
<dbReference type="OMA" id="FVENECK"/>
<dbReference type="HOGENOM" id="CLU_073166_0_0_1"/>
<gene>
    <name evidence="1" type="primary">Piso0_005024</name>
    <name evidence="1" type="ORF">GNLVRS01_PISO0N06217g</name>
</gene>
<dbReference type="InterPro" id="IPR021211">
    <property type="entry name" value="SAM35"/>
</dbReference>
<dbReference type="EMBL" id="FO082046">
    <property type="protein sequence ID" value="CCE86529.1"/>
    <property type="molecule type" value="Genomic_DNA"/>
</dbReference>
<dbReference type="STRING" id="559304.G8Y126"/>
<sequence length="337" mass="38728">MLQIPPLVKNVFDSFPLRKYGPVLNSSDQSNEDCICFGQASPNAENQFILAVNQTFEYSINDKVVLLPVDPHALACTLILCHKNKLTLPRKCIKNKDAKSANSMIKVNYHASPDKMLPMLVENNIKLQTREVRSSESIKRLIQSDNSFENDPIAKLINQMLDTELYDLWILCLLTELLPNHDNEKLRRLFYLDDSPLSNDYTAKLITRSIYNVIPCWNNFQVRYSELFHESLGDKFSWKELSELLNVESPFSRELRTSFSGLYSELLANFKRKIPLIYKYTSSQELTKSKSIVALKFYSFVIIVDQFAAGTNLSKSLEGPIRETLIKDAYEAIQKYA</sequence>
<dbReference type="Proteomes" id="UP000005222">
    <property type="component" value="Chromosome N"/>
</dbReference>
<keyword evidence="2" id="KW-1185">Reference proteome</keyword>
<evidence type="ECO:0000313" key="1">
    <source>
        <dbReference type="EMBL" id="CCE86529.1"/>
    </source>
</evidence>
<dbReference type="Pfam" id="PF10806">
    <property type="entry name" value="SAM35"/>
    <property type="match status" value="1"/>
</dbReference>
<evidence type="ECO:0000313" key="2">
    <source>
        <dbReference type="Proteomes" id="UP000005222"/>
    </source>
</evidence>
<dbReference type="eggNOG" id="ENOG502RXPE">
    <property type="taxonomic scope" value="Eukaryota"/>
</dbReference>
<dbReference type="AlphaFoldDB" id="G8Y126"/>
<dbReference type="OrthoDB" id="198787at2759"/>
<accession>G8Y126</accession>